<evidence type="ECO:0000313" key="3">
    <source>
        <dbReference type="EMBL" id="CAL4764937.1"/>
    </source>
</evidence>
<keyword evidence="1" id="KW-1133">Transmembrane helix</keyword>
<evidence type="ECO:0000313" key="2">
    <source>
        <dbReference type="EMBL" id="CAI3977625.1"/>
    </source>
</evidence>
<keyword evidence="1" id="KW-0812">Transmembrane</keyword>
<feature type="transmembrane region" description="Helical" evidence="1">
    <location>
        <begin position="288"/>
        <end position="311"/>
    </location>
</feature>
<feature type="non-terminal residue" evidence="2">
    <location>
        <position position="1"/>
    </location>
</feature>
<dbReference type="AlphaFoldDB" id="A0A9P1BQZ8"/>
<keyword evidence="1" id="KW-0472">Membrane</keyword>
<feature type="transmembrane region" description="Helical" evidence="1">
    <location>
        <begin position="317"/>
        <end position="340"/>
    </location>
</feature>
<sequence length="341" mass="38157">SSQPSFIFMNAGLVVAAAGEQFYFPQTGILLDLKHGNLPTPLPKLVISFPLGEYCQMKMSLHFSSRTMNLQHTSILVWVQTSVLLKPQMLPVPSCTLMEMRSVLAHACVAQLPSIALLLFNGVFVDFLSAPRSSRNHDSSTQKKLHCCLDFQVPSIIMKMFVRLFLYLDLLRHPSRWYNHLACFTPKTLLEVNSAVKEPQEAQHFTFFKHSDLPCTGMNPAVCCTRKFVFPLITFSLQLPQFNLNCNKDLLTWILDFTLMGCGALRIGCVGFKVLLCSSAPTTLLRWPFLDCLSSTAVAASLLQIIIGHFFGEKETILIGLGLMLMVSQAVYTFTLNGWLP</sequence>
<reference evidence="2" key="1">
    <citation type="submission" date="2022-10" db="EMBL/GenBank/DDBJ databases">
        <authorList>
            <person name="Chen Y."/>
            <person name="Dougan E. K."/>
            <person name="Chan C."/>
            <person name="Rhodes N."/>
            <person name="Thang M."/>
        </authorList>
    </citation>
    <scope>NUCLEOTIDE SEQUENCE</scope>
</reference>
<dbReference type="Proteomes" id="UP001152797">
    <property type="component" value="Unassembled WGS sequence"/>
</dbReference>
<accession>A0A9P1BQZ8</accession>
<gene>
    <name evidence="2" type="ORF">C1SCF055_LOCUS5752</name>
</gene>
<comment type="caution">
    <text evidence="2">The sequence shown here is derived from an EMBL/GenBank/DDBJ whole genome shotgun (WGS) entry which is preliminary data.</text>
</comment>
<protein>
    <submittedName>
        <fullName evidence="2">Uncharacterized protein</fullName>
    </submittedName>
</protein>
<name>A0A9P1BQZ8_9DINO</name>
<reference evidence="3 4" key="2">
    <citation type="submission" date="2024-05" db="EMBL/GenBank/DDBJ databases">
        <authorList>
            <person name="Chen Y."/>
            <person name="Shah S."/>
            <person name="Dougan E. K."/>
            <person name="Thang M."/>
            <person name="Chan C."/>
        </authorList>
    </citation>
    <scope>NUCLEOTIDE SEQUENCE [LARGE SCALE GENOMIC DNA]</scope>
</reference>
<evidence type="ECO:0000313" key="4">
    <source>
        <dbReference type="Proteomes" id="UP001152797"/>
    </source>
</evidence>
<feature type="transmembrane region" description="Helical" evidence="1">
    <location>
        <begin position="250"/>
        <end position="276"/>
    </location>
</feature>
<proteinExistence type="predicted"/>
<dbReference type="EMBL" id="CAMXCT020000356">
    <property type="protein sequence ID" value="CAL1131000.1"/>
    <property type="molecule type" value="Genomic_DNA"/>
</dbReference>
<dbReference type="EMBL" id="CAMXCT010000356">
    <property type="protein sequence ID" value="CAI3977625.1"/>
    <property type="molecule type" value="Genomic_DNA"/>
</dbReference>
<keyword evidence="4" id="KW-1185">Reference proteome</keyword>
<organism evidence="2">
    <name type="scientific">Cladocopium goreaui</name>
    <dbReference type="NCBI Taxonomy" id="2562237"/>
    <lineage>
        <taxon>Eukaryota</taxon>
        <taxon>Sar</taxon>
        <taxon>Alveolata</taxon>
        <taxon>Dinophyceae</taxon>
        <taxon>Suessiales</taxon>
        <taxon>Symbiodiniaceae</taxon>
        <taxon>Cladocopium</taxon>
    </lineage>
</organism>
<feature type="non-terminal residue" evidence="2">
    <location>
        <position position="341"/>
    </location>
</feature>
<evidence type="ECO:0000256" key="1">
    <source>
        <dbReference type="SAM" id="Phobius"/>
    </source>
</evidence>
<dbReference type="EMBL" id="CAMXCT030000356">
    <property type="protein sequence ID" value="CAL4764937.1"/>
    <property type="molecule type" value="Genomic_DNA"/>
</dbReference>